<dbReference type="CDD" id="cd07209">
    <property type="entry name" value="Pat_hypo_Ecoli_Z1214_like"/>
    <property type="match status" value="1"/>
</dbReference>
<dbReference type="Pfam" id="PF01734">
    <property type="entry name" value="Patatin"/>
    <property type="match status" value="1"/>
</dbReference>
<evidence type="ECO:0000313" key="8">
    <source>
        <dbReference type="Proteomes" id="UP000494119"/>
    </source>
</evidence>
<feature type="active site" description="Proton acceptor" evidence="4">
    <location>
        <position position="276"/>
    </location>
</feature>
<dbReference type="GO" id="GO:0016042">
    <property type="term" value="P:lipid catabolic process"/>
    <property type="evidence" value="ECO:0007669"/>
    <property type="project" value="UniProtKB-UniRule"/>
</dbReference>
<accession>A0A6J5G982</accession>
<dbReference type="PANTHER" id="PTHR14226:SF57">
    <property type="entry name" value="BLR7027 PROTEIN"/>
    <property type="match status" value="1"/>
</dbReference>
<sequence>MAQRKKGRVESGAVGDETGARTGTGLRSDAQSDMRSDKESGSPARAKPAPSSAARPQPFVSSCASESGQWETIALTLQGGGALGAYQAGVYEGLVEAGIAPNWIAGISIGALNTALIAGNPPEHRVARLREFWETICQPAYTPPLPAFIEHALFNSGEAIRKTFTAMQAASAVVEGQKGFFVPRVPPPLPQASGHPERASYYDTKPLKATLERLCDFDRINSRETRVSVGAVNVASGNFVYFDNTTTKLRPEHFIASGALPPGFAAVEIDGEYYWDGGLMSNTPLYEVIQTSPRRDTLAFQVDLWSARGPVPDSIADVQGRVKDIQYSSRTRLVTDMLQRAQRYRHVLREVLDRVAPEHRDDAWVKLADELSCSKKYNVIHLIYRQKEYEGHFKDFQFGVSTMREHWASGLEDIRASLAQPDWLDKPDNDSGFVTHDIHRDSRGPGSGEHGG</sequence>
<protein>
    <recommendedName>
        <fullName evidence="6">PNPLA domain-containing protein</fullName>
    </recommendedName>
</protein>
<feature type="short sequence motif" description="DGA/G" evidence="4">
    <location>
        <begin position="276"/>
        <end position="278"/>
    </location>
</feature>
<evidence type="ECO:0000259" key="6">
    <source>
        <dbReference type="PROSITE" id="PS51635"/>
    </source>
</evidence>
<keyword evidence="8" id="KW-1185">Reference proteome</keyword>
<evidence type="ECO:0000256" key="2">
    <source>
        <dbReference type="ARBA" id="ARBA00022963"/>
    </source>
</evidence>
<gene>
    <name evidence="7" type="ORF">LMG28688_04251</name>
</gene>
<feature type="short sequence motif" description="GXSXG" evidence="4">
    <location>
        <begin position="106"/>
        <end position="110"/>
    </location>
</feature>
<dbReference type="InterPro" id="IPR002641">
    <property type="entry name" value="PNPLA_dom"/>
</dbReference>
<evidence type="ECO:0000256" key="5">
    <source>
        <dbReference type="SAM" id="MobiDB-lite"/>
    </source>
</evidence>
<dbReference type="InterPro" id="IPR016035">
    <property type="entry name" value="Acyl_Trfase/lysoPLipase"/>
</dbReference>
<dbReference type="PANTHER" id="PTHR14226">
    <property type="entry name" value="NEUROPATHY TARGET ESTERASE/SWISS CHEESE D.MELANOGASTER"/>
    <property type="match status" value="1"/>
</dbReference>
<dbReference type="Pfam" id="PF12536">
    <property type="entry name" value="DUF3734"/>
    <property type="match status" value="1"/>
</dbReference>
<name>A0A6J5G982_9BURK</name>
<evidence type="ECO:0000256" key="1">
    <source>
        <dbReference type="ARBA" id="ARBA00022801"/>
    </source>
</evidence>
<dbReference type="InterPro" id="IPR050301">
    <property type="entry name" value="NTE"/>
</dbReference>
<dbReference type="EMBL" id="CADIKL010000022">
    <property type="protein sequence ID" value="CAB3796168.1"/>
    <property type="molecule type" value="Genomic_DNA"/>
</dbReference>
<reference evidence="7 8" key="1">
    <citation type="submission" date="2020-04" db="EMBL/GenBank/DDBJ databases">
        <authorList>
            <person name="De Canck E."/>
        </authorList>
    </citation>
    <scope>NUCLEOTIDE SEQUENCE [LARGE SCALE GENOMIC DNA]</scope>
    <source>
        <strain evidence="7 8">LMG 28688</strain>
    </source>
</reference>
<dbReference type="Gene3D" id="3.40.1090.10">
    <property type="entry name" value="Cytosolic phospholipase A2 catalytic domain"/>
    <property type="match status" value="2"/>
</dbReference>
<feature type="short sequence motif" description="GXGXXG" evidence="4">
    <location>
        <begin position="79"/>
        <end position="84"/>
    </location>
</feature>
<feature type="active site" description="Nucleophile" evidence="4">
    <location>
        <position position="108"/>
    </location>
</feature>
<evidence type="ECO:0000313" key="7">
    <source>
        <dbReference type="EMBL" id="CAB3796168.1"/>
    </source>
</evidence>
<feature type="region of interest" description="Disordered" evidence="5">
    <location>
        <begin position="1"/>
        <end position="60"/>
    </location>
</feature>
<dbReference type="Proteomes" id="UP000494119">
    <property type="component" value="Unassembled WGS sequence"/>
</dbReference>
<dbReference type="InterPro" id="IPR021095">
    <property type="entry name" value="DUF3734"/>
</dbReference>
<proteinExistence type="predicted"/>
<feature type="domain" description="PNPLA" evidence="6">
    <location>
        <begin position="75"/>
        <end position="289"/>
    </location>
</feature>
<dbReference type="GO" id="GO:0016787">
    <property type="term" value="F:hydrolase activity"/>
    <property type="evidence" value="ECO:0007669"/>
    <property type="project" value="UniProtKB-UniRule"/>
</dbReference>
<keyword evidence="1 4" id="KW-0378">Hydrolase</keyword>
<organism evidence="7 8">
    <name type="scientific">Paraburkholderia caffeinitolerans</name>
    <dbReference type="NCBI Taxonomy" id="1723730"/>
    <lineage>
        <taxon>Bacteria</taxon>
        <taxon>Pseudomonadati</taxon>
        <taxon>Pseudomonadota</taxon>
        <taxon>Betaproteobacteria</taxon>
        <taxon>Burkholderiales</taxon>
        <taxon>Burkholderiaceae</taxon>
        <taxon>Paraburkholderia</taxon>
    </lineage>
</organism>
<dbReference type="AlphaFoldDB" id="A0A6J5G982"/>
<dbReference type="SUPFAM" id="SSF52151">
    <property type="entry name" value="FabD/lysophospholipase-like"/>
    <property type="match status" value="1"/>
</dbReference>
<evidence type="ECO:0000256" key="3">
    <source>
        <dbReference type="ARBA" id="ARBA00023098"/>
    </source>
</evidence>
<keyword evidence="2 4" id="KW-0442">Lipid degradation</keyword>
<feature type="compositionally biased region" description="Basic and acidic residues" evidence="5">
    <location>
        <begin position="30"/>
        <end position="40"/>
    </location>
</feature>
<dbReference type="PROSITE" id="PS51635">
    <property type="entry name" value="PNPLA"/>
    <property type="match status" value="1"/>
</dbReference>
<keyword evidence="3 4" id="KW-0443">Lipid metabolism</keyword>
<evidence type="ECO:0000256" key="4">
    <source>
        <dbReference type="PROSITE-ProRule" id="PRU01161"/>
    </source>
</evidence>
<feature type="compositionally biased region" description="Low complexity" evidence="5">
    <location>
        <begin position="41"/>
        <end position="58"/>
    </location>
</feature>